<name>A0A832RY93_9EURY</name>
<dbReference type="EMBL" id="DUIH01000011">
    <property type="protein sequence ID" value="HIH69576.1"/>
    <property type="molecule type" value="Genomic_DNA"/>
</dbReference>
<dbReference type="Pfam" id="PF01894">
    <property type="entry name" value="YjbQ"/>
    <property type="match status" value="1"/>
</dbReference>
<gene>
    <name evidence="2" type="ORF">HA299_02995</name>
</gene>
<sequence length="139" mass="15634">MSVRTEYVELSTEAGCTIYDITDEVARAVERTQLRNGMVLVFVPGSTGAITTIEYESGAIYDLAAAIERLFPQDIEYRHNVRWQDGNGHSHVRAAMIGPSLTVPLVDGRMVLGTWQQIVFVELDVRPRRRRIVVQVMGE</sequence>
<proteinExistence type="inferred from homology"/>
<dbReference type="InterPro" id="IPR001602">
    <property type="entry name" value="UPF0047_YjbQ-like"/>
</dbReference>
<dbReference type="PROSITE" id="PS01314">
    <property type="entry name" value="UPF0047"/>
    <property type="match status" value="1"/>
</dbReference>
<dbReference type="AlphaFoldDB" id="A0A832RY93"/>
<protein>
    <submittedName>
        <fullName evidence="2">YjbQ family protein</fullName>
    </submittedName>
</protein>
<dbReference type="NCBIfam" id="TIGR00149">
    <property type="entry name" value="TIGR00149_YjbQ"/>
    <property type="match status" value="1"/>
</dbReference>
<evidence type="ECO:0000313" key="2">
    <source>
        <dbReference type="EMBL" id="HIH69576.1"/>
    </source>
</evidence>
<comment type="caution">
    <text evidence="2">The sequence shown here is derived from an EMBL/GenBank/DDBJ whole genome shotgun (WGS) entry which is preliminary data.</text>
</comment>
<evidence type="ECO:0000256" key="1">
    <source>
        <dbReference type="ARBA" id="ARBA00005534"/>
    </source>
</evidence>
<dbReference type="PANTHER" id="PTHR30615">
    <property type="entry name" value="UNCHARACTERIZED PROTEIN YJBQ-RELATED"/>
    <property type="match status" value="1"/>
</dbReference>
<dbReference type="RefSeq" id="WP_042687311.1">
    <property type="nucleotide sequence ID" value="NZ_DUIH01000011.1"/>
</dbReference>
<dbReference type="Gene3D" id="2.60.120.460">
    <property type="entry name" value="YjbQ-like"/>
    <property type="match status" value="1"/>
</dbReference>
<organism evidence="2 3">
    <name type="scientific">Methermicoccus shengliensis</name>
    <dbReference type="NCBI Taxonomy" id="660064"/>
    <lineage>
        <taxon>Archaea</taxon>
        <taxon>Methanobacteriati</taxon>
        <taxon>Methanobacteriota</taxon>
        <taxon>Stenosarchaea group</taxon>
        <taxon>Methanomicrobia</taxon>
        <taxon>Methanosarcinales</taxon>
        <taxon>Methermicoccaceae</taxon>
        <taxon>Methermicoccus</taxon>
    </lineage>
</organism>
<dbReference type="SUPFAM" id="SSF111038">
    <property type="entry name" value="YjbQ-like"/>
    <property type="match status" value="1"/>
</dbReference>
<dbReference type="InterPro" id="IPR035917">
    <property type="entry name" value="YjbQ-like_sf"/>
</dbReference>
<comment type="similarity">
    <text evidence="1">Belongs to the UPF0047 family.</text>
</comment>
<dbReference type="PANTHER" id="PTHR30615:SF8">
    <property type="entry name" value="UPF0047 PROTEIN C4A8.02C"/>
    <property type="match status" value="1"/>
</dbReference>
<dbReference type="PIRSF" id="PIRSF004681">
    <property type="entry name" value="UCP004681"/>
    <property type="match status" value="1"/>
</dbReference>
<reference evidence="2" key="1">
    <citation type="journal article" date="2020" name="bioRxiv">
        <title>A rank-normalized archaeal taxonomy based on genome phylogeny resolves widespread incomplete and uneven classifications.</title>
        <authorList>
            <person name="Rinke C."/>
            <person name="Chuvochina M."/>
            <person name="Mussig A.J."/>
            <person name="Chaumeil P.-A."/>
            <person name="Waite D.W."/>
            <person name="Whitman W.B."/>
            <person name="Parks D.H."/>
            <person name="Hugenholtz P."/>
        </authorList>
    </citation>
    <scope>NUCLEOTIDE SEQUENCE</scope>
    <source>
        <strain evidence="2">UBA12518</strain>
    </source>
</reference>
<accession>A0A832RY93</accession>
<evidence type="ECO:0000313" key="3">
    <source>
        <dbReference type="Proteomes" id="UP000600363"/>
    </source>
</evidence>
<dbReference type="Proteomes" id="UP000600363">
    <property type="component" value="Unassembled WGS sequence"/>
</dbReference>